<dbReference type="InterPro" id="IPR015424">
    <property type="entry name" value="PyrdxlP-dep_Trfase"/>
</dbReference>
<dbReference type="PROSITE" id="PS00599">
    <property type="entry name" value="AA_TRANSFER_CLASS_2"/>
    <property type="match status" value="1"/>
</dbReference>
<dbReference type="InterPro" id="IPR004839">
    <property type="entry name" value="Aminotransferase_I/II_large"/>
</dbReference>
<keyword evidence="8" id="KW-0032">Aminotransferase</keyword>
<evidence type="ECO:0000256" key="5">
    <source>
        <dbReference type="ARBA" id="ARBA00022898"/>
    </source>
</evidence>
<dbReference type="Gene3D" id="3.90.1150.10">
    <property type="entry name" value="Aspartate Aminotransferase, domain 1"/>
    <property type="match status" value="1"/>
</dbReference>
<dbReference type="EMBL" id="CP049057">
    <property type="protein sequence ID" value="QIE59560.1"/>
    <property type="molecule type" value="Genomic_DNA"/>
</dbReference>
<feature type="domain" description="Aminotransferase class I/classII large" evidence="7">
    <location>
        <begin position="29"/>
        <end position="368"/>
    </location>
</feature>
<dbReference type="KEGG" id="mgel:G5B37_08290"/>
<evidence type="ECO:0000256" key="3">
    <source>
        <dbReference type="ARBA" id="ARBA00010008"/>
    </source>
</evidence>
<dbReference type="GO" id="GO:0030170">
    <property type="term" value="F:pyridoxal phosphate binding"/>
    <property type="evidence" value="ECO:0007669"/>
    <property type="project" value="InterPro"/>
</dbReference>
<dbReference type="SUPFAM" id="SSF53383">
    <property type="entry name" value="PLP-dependent transferases"/>
    <property type="match status" value="1"/>
</dbReference>
<dbReference type="RefSeq" id="WP_164679574.1">
    <property type="nucleotide sequence ID" value="NZ_CP049057.1"/>
</dbReference>
<dbReference type="GO" id="GO:0009102">
    <property type="term" value="P:biotin biosynthetic process"/>
    <property type="evidence" value="ECO:0007669"/>
    <property type="project" value="TreeGrafter"/>
</dbReference>
<reference evidence="8 9" key="1">
    <citation type="submission" date="2020-02" db="EMBL/GenBank/DDBJ databases">
        <title>Complete genome sequence of Flavobacteriaceae bacterium.</title>
        <authorList>
            <person name="Kim S.-J."/>
            <person name="Kim Y.-S."/>
            <person name="Kim K.-H."/>
        </authorList>
    </citation>
    <scope>NUCLEOTIDE SEQUENCE [LARGE SCALE GENOMIC DNA]</scope>
    <source>
        <strain evidence="8 9">RR4-40</strain>
    </source>
</reference>
<comment type="similarity">
    <text evidence="3">Belongs to the class-II pyridoxal-phosphate-dependent aminotransferase family. BioF subfamily.</text>
</comment>
<proteinExistence type="inferred from homology"/>
<comment type="cofactor">
    <cofactor evidence="1 6">
        <name>pyridoxal 5'-phosphate</name>
        <dbReference type="ChEBI" id="CHEBI:597326"/>
    </cofactor>
</comment>
<accession>A0A6G6GM42</accession>
<evidence type="ECO:0000256" key="4">
    <source>
        <dbReference type="ARBA" id="ARBA00022679"/>
    </source>
</evidence>
<dbReference type="InterPro" id="IPR050087">
    <property type="entry name" value="AON_synthase_class-II"/>
</dbReference>
<comment type="pathway">
    <text evidence="2">Lipid metabolism.</text>
</comment>
<dbReference type="Pfam" id="PF00155">
    <property type="entry name" value="Aminotran_1_2"/>
    <property type="match status" value="1"/>
</dbReference>
<keyword evidence="9" id="KW-1185">Reference proteome</keyword>
<sequence length="380" mass="42192">MDYLPKKLQKKLEERTVNKSIRSLGTPNDLVDFSSNDYLGFSTSETIFNRASEILEEHNLTVNGATGSRLLSGNHSLYTVTENCISTFHKTDSALIFNSGYDANVGFFSSVPQRGDIIFYDELCHASIRDGIKLSDAKAYKFTHNNVEGLKEKHNSTPKGTEVYVVTESIFSMDGDQADLISLVQFCDENQCHLVVDEAHALGVFGEKGEGLVQQLGLEDQIFARLVTFGKGLGSHGAAILGSQQLISYLINFARSFIYTTALPPHTLATIWAAYQELANCDKHRNKLYSNIAILQNMIIDTKLEEHFISSHSAIQSCVVSGNENVKKISQALQNEGFNVKPILSPTVPIGKERLRICVHSFNTEHEIYALLQTLKIHLS</sequence>
<dbReference type="Proteomes" id="UP000505306">
    <property type="component" value="Chromosome"/>
</dbReference>
<gene>
    <name evidence="8" type="ORF">G5B37_08290</name>
</gene>
<dbReference type="PANTHER" id="PTHR13693">
    <property type="entry name" value="CLASS II AMINOTRANSFERASE/8-AMINO-7-OXONONANOATE SYNTHASE"/>
    <property type="match status" value="1"/>
</dbReference>
<dbReference type="InterPro" id="IPR015422">
    <property type="entry name" value="PyrdxlP-dep_Trfase_small"/>
</dbReference>
<evidence type="ECO:0000313" key="9">
    <source>
        <dbReference type="Proteomes" id="UP000505306"/>
    </source>
</evidence>
<dbReference type="GO" id="GO:0008483">
    <property type="term" value="F:transaminase activity"/>
    <property type="evidence" value="ECO:0007669"/>
    <property type="project" value="UniProtKB-KW"/>
</dbReference>
<dbReference type="PANTHER" id="PTHR13693:SF77">
    <property type="entry name" value="8-AMINO-7-OXONONANOATE SYNTHASE"/>
    <property type="match status" value="1"/>
</dbReference>
<dbReference type="Gene3D" id="3.40.640.10">
    <property type="entry name" value="Type I PLP-dependent aspartate aminotransferase-like (Major domain)"/>
    <property type="match status" value="1"/>
</dbReference>
<evidence type="ECO:0000256" key="2">
    <source>
        <dbReference type="ARBA" id="ARBA00005189"/>
    </source>
</evidence>
<organism evidence="8 9">
    <name type="scientific">Rasiella rasia</name>
    <dbReference type="NCBI Taxonomy" id="2744027"/>
    <lineage>
        <taxon>Bacteria</taxon>
        <taxon>Pseudomonadati</taxon>
        <taxon>Bacteroidota</taxon>
        <taxon>Flavobacteriia</taxon>
        <taxon>Flavobacteriales</taxon>
        <taxon>Flavobacteriaceae</taxon>
        <taxon>Rasiella</taxon>
    </lineage>
</organism>
<dbReference type="InterPro" id="IPR015421">
    <property type="entry name" value="PyrdxlP-dep_Trfase_major"/>
</dbReference>
<dbReference type="InterPro" id="IPR001917">
    <property type="entry name" value="Aminotrans_II_pyridoxalP_BS"/>
</dbReference>
<protein>
    <submittedName>
        <fullName evidence="8">Pyridoxal phosphate-dependent aminotransferase family protein</fullName>
    </submittedName>
</protein>
<keyword evidence="5 6" id="KW-0663">Pyridoxal phosphate</keyword>
<evidence type="ECO:0000256" key="1">
    <source>
        <dbReference type="ARBA" id="ARBA00001933"/>
    </source>
</evidence>
<name>A0A6G6GM42_9FLAO</name>
<evidence type="ECO:0000256" key="6">
    <source>
        <dbReference type="RuleBase" id="RU003693"/>
    </source>
</evidence>
<dbReference type="AlphaFoldDB" id="A0A6G6GM42"/>
<keyword evidence="4 8" id="KW-0808">Transferase</keyword>
<evidence type="ECO:0000259" key="7">
    <source>
        <dbReference type="Pfam" id="PF00155"/>
    </source>
</evidence>
<evidence type="ECO:0000313" key="8">
    <source>
        <dbReference type="EMBL" id="QIE59560.1"/>
    </source>
</evidence>